<keyword evidence="2" id="KW-1185">Reference proteome</keyword>
<protein>
    <submittedName>
        <fullName evidence="1">Uncharacterized protein</fullName>
    </submittedName>
</protein>
<proteinExistence type="predicted"/>
<dbReference type="EMBL" id="CP012159">
    <property type="protein sequence ID" value="AKT41830.1"/>
    <property type="molecule type" value="Genomic_DNA"/>
</dbReference>
<evidence type="ECO:0000313" key="1">
    <source>
        <dbReference type="EMBL" id="AKT41830.1"/>
    </source>
</evidence>
<sequence length="58" mass="6456">MRDQWNAAPLSLEWKSLNGELGVSESKSTEFARVRWQLRASSESTRAGQSMVTLTLAS</sequence>
<dbReference type="RefSeq" id="WP_156338944.1">
    <property type="nucleotide sequence ID" value="NZ_CP012159.1"/>
</dbReference>
<accession>A0A0K1ELQ9</accession>
<evidence type="ECO:0000313" key="2">
    <source>
        <dbReference type="Proteomes" id="UP000067626"/>
    </source>
</evidence>
<name>A0A0K1ELQ9_CHOCO</name>
<reference evidence="1 2" key="1">
    <citation type="submission" date="2015-07" db="EMBL/GenBank/DDBJ databases">
        <title>Genome analysis of myxobacterium Chondromyces crocatus Cm c5 reveals a high potential for natural compound synthesis and the genetic basis for the loss of fruiting body formation.</title>
        <authorList>
            <person name="Zaburannyi N."/>
            <person name="Bunk B."/>
            <person name="Maier J."/>
            <person name="Overmann J."/>
            <person name="Mueller R."/>
        </authorList>
    </citation>
    <scope>NUCLEOTIDE SEQUENCE [LARGE SCALE GENOMIC DNA]</scope>
    <source>
        <strain evidence="1 2">Cm c5</strain>
    </source>
</reference>
<dbReference type="Proteomes" id="UP000067626">
    <property type="component" value="Chromosome"/>
</dbReference>
<dbReference type="KEGG" id="ccro:CMC5_060410"/>
<organism evidence="1 2">
    <name type="scientific">Chondromyces crocatus</name>
    <dbReference type="NCBI Taxonomy" id="52"/>
    <lineage>
        <taxon>Bacteria</taxon>
        <taxon>Pseudomonadati</taxon>
        <taxon>Myxococcota</taxon>
        <taxon>Polyangia</taxon>
        <taxon>Polyangiales</taxon>
        <taxon>Polyangiaceae</taxon>
        <taxon>Chondromyces</taxon>
    </lineage>
</organism>
<gene>
    <name evidence="1" type="ORF">CMC5_060410</name>
</gene>
<dbReference type="AlphaFoldDB" id="A0A0K1ELQ9"/>